<keyword evidence="3 4" id="KW-0175">Coiled coil</keyword>
<evidence type="ECO:0000256" key="1">
    <source>
        <dbReference type="ARBA" id="ARBA00004496"/>
    </source>
</evidence>
<reference evidence="7" key="1">
    <citation type="submission" date="2020-02" db="EMBL/GenBank/DDBJ databases">
        <authorList>
            <person name="Enbody D E."/>
            <person name="Pettersson E M."/>
        </authorList>
    </citation>
    <scope>NUCLEOTIDE SEQUENCE [LARGE SCALE GENOMIC DNA]</scope>
</reference>
<dbReference type="PANTHER" id="PTHR18875:SF5">
    <property type="entry name" value="DEUTEROSOME ASSEMBLY PROTEIN 1"/>
    <property type="match status" value="1"/>
</dbReference>
<reference evidence="7" key="3">
    <citation type="submission" date="2025-09" db="UniProtKB">
        <authorList>
            <consortium name="Ensembl"/>
        </authorList>
    </citation>
    <scope>IDENTIFICATION</scope>
</reference>
<reference evidence="7" key="2">
    <citation type="submission" date="2025-08" db="UniProtKB">
        <authorList>
            <consortium name="Ensembl"/>
        </authorList>
    </citation>
    <scope>IDENTIFICATION</scope>
</reference>
<comment type="subcellular location">
    <subcellularLocation>
        <location evidence="1">Cytoplasm</location>
    </subcellularLocation>
</comment>
<dbReference type="GO" id="GO:0005814">
    <property type="term" value="C:centriole"/>
    <property type="evidence" value="ECO:0007669"/>
    <property type="project" value="TreeGrafter"/>
</dbReference>
<dbReference type="GO" id="GO:0005737">
    <property type="term" value="C:cytoplasm"/>
    <property type="evidence" value="ECO:0007669"/>
    <property type="project" value="UniProtKB-SubCell"/>
</dbReference>
<dbReference type="Pfam" id="PF17045">
    <property type="entry name" value="CEP63"/>
    <property type="match status" value="1"/>
</dbReference>
<keyword evidence="5" id="KW-0812">Transmembrane</keyword>
<sequence>MHSYLASPCEVELQELVHQIDIMVNRKQIEWERKMRALEAKMDIQDQELASARSKLDQKGQEVGLLQQELENLQKTKNEMAQSYEAQLQALKSQVRKIFLPGSIIIYVLSCQNLFGWILMWM</sequence>
<feature type="domain" description="CEP63/Deup1 N-terminal" evidence="6">
    <location>
        <begin position="7"/>
        <end position="97"/>
    </location>
</feature>
<protein>
    <recommendedName>
        <fullName evidence="6">CEP63/Deup1 N-terminal domain-containing protein</fullName>
    </recommendedName>
</protein>
<dbReference type="GO" id="GO:0098535">
    <property type="term" value="P:de novo centriole assembly involved in multi-ciliated epithelial cell differentiation"/>
    <property type="evidence" value="ECO:0007669"/>
    <property type="project" value="TreeGrafter"/>
</dbReference>
<evidence type="ECO:0000256" key="4">
    <source>
        <dbReference type="SAM" id="Coils"/>
    </source>
</evidence>
<evidence type="ECO:0000313" key="7">
    <source>
        <dbReference type="Ensembl" id="ENSCPVP00000026139.1"/>
    </source>
</evidence>
<keyword evidence="5" id="KW-1133">Transmembrane helix</keyword>
<organism evidence="7 8">
    <name type="scientific">Geospiza parvula</name>
    <name type="common">Small tree-finch</name>
    <name type="synonym">Camarhynchus parvulus</name>
    <dbReference type="NCBI Taxonomy" id="87175"/>
    <lineage>
        <taxon>Eukaryota</taxon>
        <taxon>Metazoa</taxon>
        <taxon>Chordata</taxon>
        <taxon>Craniata</taxon>
        <taxon>Vertebrata</taxon>
        <taxon>Euteleostomi</taxon>
        <taxon>Archelosauria</taxon>
        <taxon>Archosauria</taxon>
        <taxon>Dinosauria</taxon>
        <taxon>Saurischia</taxon>
        <taxon>Theropoda</taxon>
        <taxon>Coelurosauria</taxon>
        <taxon>Aves</taxon>
        <taxon>Neognathae</taxon>
        <taxon>Neoaves</taxon>
        <taxon>Telluraves</taxon>
        <taxon>Australaves</taxon>
        <taxon>Passeriformes</taxon>
        <taxon>Thraupidae</taxon>
        <taxon>Camarhynchus</taxon>
    </lineage>
</organism>
<evidence type="ECO:0000256" key="2">
    <source>
        <dbReference type="ARBA" id="ARBA00022490"/>
    </source>
</evidence>
<dbReference type="InterPro" id="IPR031470">
    <property type="entry name" value="CEP63/Deup1_N"/>
</dbReference>
<dbReference type="GO" id="GO:0007099">
    <property type="term" value="P:centriole replication"/>
    <property type="evidence" value="ECO:0007669"/>
    <property type="project" value="TreeGrafter"/>
</dbReference>
<evidence type="ECO:0000256" key="5">
    <source>
        <dbReference type="SAM" id="Phobius"/>
    </source>
</evidence>
<feature type="coiled-coil region" evidence="4">
    <location>
        <begin position="28"/>
        <end position="94"/>
    </location>
</feature>
<dbReference type="PANTHER" id="PTHR18875">
    <property type="entry name" value="SARCOMA ANTIGEN NY-SAR-24/CYTOSKELETAL PROTEIN SOJO"/>
    <property type="match status" value="1"/>
</dbReference>
<dbReference type="Ensembl" id="ENSCPVT00000028160.1">
    <property type="protein sequence ID" value="ENSCPVP00000026139.1"/>
    <property type="gene ID" value="ENSCPVG00000001541.2"/>
</dbReference>
<evidence type="ECO:0000259" key="6">
    <source>
        <dbReference type="Pfam" id="PF17045"/>
    </source>
</evidence>
<accession>A0A8U8BBW3</accession>
<keyword evidence="5" id="KW-0472">Membrane</keyword>
<evidence type="ECO:0000313" key="8">
    <source>
        <dbReference type="Proteomes" id="UP000694382"/>
    </source>
</evidence>
<name>A0A8U8BBW3_GEOPR</name>
<keyword evidence="2" id="KW-0963">Cytoplasm</keyword>
<evidence type="ECO:0000256" key="3">
    <source>
        <dbReference type="ARBA" id="ARBA00023054"/>
    </source>
</evidence>
<proteinExistence type="predicted"/>
<dbReference type="Proteomes" id="UP000694382">
    <property type="component" value="Chromosome 1"/>
</dbReference>
<dbReference type="GO" id="GO:0098536">
    <property type="term" value="C:deuterosome"/>
    <property type="evidence" value="ECO:0007669"/>
    <property type="project" value="TreeGrafter"/>
</dbReference>
<keyword evidence="8" id="KW-1185">Reference proteome</keyword>
<feature type="transmembrane region" description="Helical" evidence="5">
    <location>
        <begin position="98"/>
        <end position="120"/>
    </location>
</feature>
<dbReference type="AlphaFoldDB" id="A0A8U8BBW3"/>